<dbReference type="InterPro" id="IPR013785">
    <property type="entry name" value="Aldolase_TIM"/>
</dbReference>
<dbReference type="OrthoDB" id="7809088at2"/>
<keyword evidence="3" id="KW-1185">Reference proteome</keyword>
<accession>A0A7W1XD97</accession>
<comment type="similarity">
    <text evidence="1">Belongs to the phosphosulfolactate synthase family.</text>
</comment>
<dbReference type="Gene3D" id="3.20.20.70">
    <property type="entry name" value="Aldolase class I"/>
    <property type="match status" value="1"/>
</dbReference>
<protein>
    <submittedName>
        <fullName evidence="2">Phosphosulfolactate synthase</fullName>
    </submittedName>
</protein>
<dbReference type="InterPro" id="IPR036112">
    <property type="entry name" value="ComA_synth_sf"/>
</dbReference>
<reference evidence="2 3" key="1">
    <citation type="submission" date="2020-07" db="EMBL/GenBank/DDBJ databases">
        <authorList>
            <person name="Feng H."/>
        </authorList>
    </citation>
    <scope>NUCLEOTIDE SEQUENCE [LARGE SCALE GENOMIC DNA]</scope>
    <source>
        <strain evidence="3">s-11</strain>
    </source>
</reference>
<dbReference type="EMBL" id="JACEIP010000044">
    <property type="protein sequence ID" value="MBA4544525.1"/>
    <property type="molecule type" value="Genomic_DNA"/>
</dbReference>
<dbReference type="AlphaFoldDB" id="A0A7W1XD97"/>
<dbReference type="PANTHER" id="PTHR48413">
    <property type="match status" value="1"/>
</dbReference>
<dbReference type="Pfam" id="PF02679">
    <property type="entry name" value="ComA"/>
    <property type="match status" value="1"/>
</dbReference>
<evidence type="ECO:0000256" key="1">
    <source>
        <dbReference type="ARBA" id="ARBA00010424"/>
    </source>
</evidence>
<sequence length="241" mass="27109">MVMDKGLGLTAFRDLLELAGSHLDFIKIGFGTAAVTPADILREKAALAKQHGVFLYPGGTFFEIAYSKNKWELFIETVAELGMEWMEVSAGTIDLPSHDRKQIIRRCRESGLHVVTEIGKKQSGYLYPVSSFVKTYEEDLESGASYVIVEGRENGKEIGIFDHEGKIRLPVLYQLIEQTNPDRLIWEAPCKDQQITLLKILGSNANFGNIPHYDILALECLRRGLRADTFTDYCGMIGEFR</sequence>
<comment type="caution">
    <text evidence="2">The sequence shown here is derived from an EMBL/GenBank/DDBJ whole genome shotgun (WGS) entry which is preliminary data.</text>
</comment>
<dbReference type="PANTHER" id="PTHR48413:SF1">
    <property type="entry name" value="PROTEIN HEAT-STRESS-ASSOCIATED 32"/>
    <property type="match status" value="1"/>
</dbReference>
<gene>
    <name evidence="2" type="ORF">H1164_16980</name>
</gene>
<name>A0A7W1XD97_9BACL</name>
<evidence type="ECO:0000313" key="2">
    <source>
        <dbReference type="EMBL" id="MBA4544525.1"/>
    </source>
</evidence>
<organism evidence="2 3">
    <name type="scientific">Thermoactinomyces daqus</name>
    <dbReference type="NCBI Taxonomy" id="1329516"/>
    <lineage>
        <taxon>Bacteria</taxon>
        <taxon>Bacillati</taxon>
        <taxon>Bacillota</taxon>
        <taxon>Bacilli</taxon>
        <taxon>Bacillales</taxon>
        <taxon>Thermoactinomycetaceae</taxon>
        <taxon>Thermoactinomyces</taxon>
    </lineage>
</organism>
<dbReference type="Proteomes" id="UP000530514">
    <property type="component" value="Unassembled WGS sequence"/>
</dbReference>
<proteinExistence type="inferred from homology"/>
<evidence type="ECO:0000313" key="3">
    <source>
        <dbReference type="Proteomes" id="UP000530514"/>
    </source>
</evidence>
<dbReference type="InterPro" id="IPR003830">
    <property type="entry name" value="ComA_synth"/>
</dbReference>
<dbReference type="SUPFAM" id="SSF102110">
    <property type="entry name" value="(2r)-phospho-3-sulfolactate synthase ComA"/>
    <property type="match status" value="1"/>
</dbReference>